<evidence type="ECO:0000259" key="1">
    <source>
        <dbReference type="Pfam" id="PF00534"/>
    </source>
</evidence>
<dbReference type="InterPro" id="IPR001296">
    <property type="entry name" value="Glyco_trans_1"/>
</dbReference>
<dbReference type="Pfam" id="PF13439">
    <property type="entry name" value="Glyco_transf_4"/>
    <property type="match status" value="1"/>
</dbReference>
<feature type="domain" description="Glycosyltransferase subfamily 4-like N-terminal" evidence="2">
    <location>
        <begin position="17"/>
        <end position="186"/>
    </location>
</feature>
<organism evidence="3 4">
    <name type="scientific">Candidatus Komeilibacteria bacterium RIFCSPLOWO2_01_FULL_45_10</name>
    <dbReference type="NCBI Taxonomy" id="1798550"/>
    <lineage>
        <taxon>Bacteria</taxon>
        <taxon>Candidatus Komeiliibacteriota</taxon>
    </lineage>
</organism>
<evidence type="ECO:0008006" key="5">
    <source>
        <dbReference type="Google" id="ProtNLM"/>
    </source>
</evidence>
<evidence type="ECO:0000259" key="2">
    <source>
        <dbReference type="Pfam" id="PF13439"/>
    </source>
</evidence>
<dbReference type="Proteomes" id="UP000178849">
    <property type="component" value="Unassembled WGS sequence"/>
</dbReference>
<dbReference type="PANTHER" id="PTHR12526">
    <property type="entry name" value="GLYCOSYLTRANSFERASE"/>
    <property type="match status" value="1"/>
</dbReference>
<proteinExistence type="predicted"/>
<accession>A0A1G2BJI2</accession>
<evidence type="ECO:0000313" key="3">
    <source>
        <dbReference type="EMBL" id="OGY89321.1"/>
    </source>
</evidence>
<dbReference type="SUPFAM" id="SSF53756">
    <property type="entry name" value="UDP-Glycosyltransferase/glycogen phosphorylase"/>
    <property type="match status" value="1"/>
</dbReference>
<sequence>MANLSKKIIYLITQSEWGGAQEYLFNLATNIDKNQYDCLVLSGEGNGELFKELNQANVRYQKLKYTKRAVNPLFDFLALWELIKIFKKERPDIIHLNSSKIGFLGSLAGQIYKLITNNQLLITYTAHGWVFNEPLNWLVKKLYFWIEKISAKWKDAIICVSEADRQIALKHNFKSKIVTIHNAVNYSQLNFLEKELARQELIKKTPPERSYKLQATSYKLIGTIANLYPTKGINYLIGAAALLLKERSDLIFAVIGDGAERQNLESLIANRGLTNNFFLLGSIPNAHRLLKGFDLFVLPSVKEGLPYAVLKAQAAGIPIVATKVGGVPEIIDEQCLVEPKNPQTLAKKIKEVINQPTLSFNHPTDFKEFLNKTFNLYH</sequence>
<protein>
    <recommendedName>
        <fullName evidence="5">Glycosyltransferase subfamily 4-like N-terminal domain-containing protein</fullName>
    </recommendedName>
</protein>
<feature type="domain" description="Glycosyl transferase family 1" evidence="1">
    <location>
        <begin position="216"/>
        <end position="364"/>
    </location>
</feature>
<dbReference type="STRING" id="1798550.A2927_00735"/>
<comment type="caution">
    <text evidence="3">The sequence shown here is derived from an EMBL/GenBank/DDBJ whole genome shotgun (WGS) entry which is preliminary data.</text>
</comment>
<dbReference type="AlphaFoldDB" id="A0A1G2BJI2"/>
<dbReference type="Pfam" id="PF00534">
    <property type="entry name" value="Glycos_transf_1"/>
    <property type="match status" value="1"/>
</dbReference>
<dbReference type="GO" id="GO:0016757">
    <property type="term" value="F:glycosyltransferase activity"/>
    <property type="evidence" value="ECO:0007669"/>
    <property type="project" value="InterPro"/>
</dbReference>
<dbReference type="Gene3D" id="3.40.50.2000">
    <property type="entry name" value="Glycogen Phosphorylase B"/>
    <property type="match status" value="2"/>
</dbReference>
<dbReference type="InterPro" id="IPR028098">
    <property type="entry name" value="Glyco_trans_4-like_N"/>
</dbReference>
<dbReference type="EMBL" id="MHKL01000021">
    <property type="protein sequence ID" value="OGY89321.1"/>
    <property type="molecule type" value="Genomic_DNA"/>
</dbReference>
<name>A0A1G2BJI2_9BACT</name>
<reference evidence="3 4" key="1">
    <citation type="journal article" date="2016" name="Nat. Commun.">
        <title>Thousands of microbial genomes shed light on interconnected biogeochemical processes in an aquifer system.</title>
        <authorList>
            <person name="Anantharaman K."/>
            <person name="Brown C.T."/>
            <person name="Hug L.A."/>
            <person name="Sharon I."/>
            <person name="Castelle C.J."/>
            <person name="Probst A.J."/>
            <person name="Thomas B.C."/>
            <person name="Singh A."/>
            <person name="Wilkins M.J."/>
            <person name="Karaoz U."/>
            <person name="Brodie E.L."/>
            <person name="Williams K.H."/>
            <person name="Hubbard S.S."/>
            <person name="Banfield J.F."/>
        </authorList>
    </citation>
    <scope>NUCLEOTIDE SEQUENCE [LARGE SCALE GENOMIC DNA]</scope>
</reference>
<gene>
    <name evidence="3" type="ORF">A2927_00735</name>
</gene>
<evidence type="ECO:0000313" key="4">
    <source>
        <dbReference type="Proteomes" id="UP000178849"/>
    </source>
</evidence>